<organism evidence="4 5">
    <name type="scientific">Marisediminicola antarctica</name>
    <dbReference type="NCBI Taxonomy" id="674079"/>
    <lineage>
        <taxon>Bacteria</taxon>
        <taxon>Bacillati</taxon>
        <taxon>Actinomycetota</taxon>
        <taxon>Actinomycetes</taxon>
        <taxon>Micrococcales</taxon>
        <taxon>Microbacteriaceae</taxon>
        <taxon>Marisediminicola</taxon>
    </lineage>
</organism>
<feature type="domain" description="MoaB/Mog" evidence="3">
    <location>
        <begin position="6"/>
        <end position="148"/>
    </location>
</feature>
<evidence type="ECO:0000259" key="3">
    <source>
        <dbReference type="SMART" id="SM00852"/>
    </source>
</evidence>
<sequence length="159" mass="16320">MTRRAAVVAASTRAAMGIYEDRTGPVIRDWLIARGFEVDGPVVVPDGPEVAVALRAAIDSGVDVLVTTGGTGISPRDGTPEATAPLLTVTLSGFHEELRRRGSASTPFALMSRGLAGIAGNTFVVNLPGSTGGVRDGLALLGEVVDHVLDQLAGGHHDD</sequence>
<dbReference type="InterPro" id="IPR008284">
    <property type="entry name" value="MoCF_biosynth_CS"/>
</dbReference>
<dbReference type="Gene3D" id="3.40.980.10">
    <property type="entry name" value="MoaB/Mog-like domain"/>
    <property type="match status" value="1"/>
</dbReference>
<evidence type="ECO:0000256" key="1">
    <source>
        <dbReference type="ARBA" id="ARBA00005046"/>
    </source>
</evidence>
<dbReference type="SMART" id="SM00852">
    <property type="entry name" value="MoCF_biosynth"/>
    <property type="match status" value="1"/>
</dbReference>
<dbReference type="RefSeq" id="WP_236966675.1">
    <property type="nucleotide sequence ID" value="NZ_CP017146.1"/>
</dbReference>
<proteinExistence type="predicted"/>
<accession>A0A7L5AIT8</accession>
<dbReference type="PROSITE" id="PS01078">
    <property type="entry name" value="MOCF_BIOSYNTHESIS_1"/>
    <property type="match status" value="1"/>
</dbReference>
<dbReference type="NCBIfam" id="TIGR00177">
    <property type="entry name" value="molyb_syn"/>
    <property type="match status" value="1"/>
</dbReference>
<keyword evidence="2" id="KW-0501">Molybdenum cofactor biosynthesis</keyword>
<reference evidence="4 5" key="1">
    <citation type="submission" date="2016-09" db="EMBL/GenBank/DDBJ databases">
        <title>Complete genome sequence of microbes from the polar regions.</title>
        <authorList>
            <person name="Liao L."/>
            <person name="Chen B."/>
        </authorList>
    </citation>
    <scope>NUCLEOTIDE SEQUENCE [LARGE SCALE GENOMIC DNA]</scope>
    <source>
        <strain evidence="4 5">ZS314</strain>
    </source>
</reference>
<dbReference type="PANTHER" id="PTHR43764">
    <property type="entry name" value="MOLYBDENUM COFACTOR BIOSYNTHESIS"/>
    <property type="match status" value="1"/>
</dbReference>
<dbReference type="KEGG" id="mant:BHD05_06225"/>
<dbReference type="UniPathway" id="UPA00344"/>
<dbReference type="SUPFAM" id="SSF53218">
    <property type="entry name" value="Molybdenum cofactor biosynthesis proteins"/>
    <property type="match status" value="1"/>
</dbReference>
<dbReference type="Pfam" id="PF00994">
    <property type="entry name" value="MoCF_biosynth"/>
    <property type="match status" value="1"/>
</dbReference>
<dbReference type="GO" id="GO:0006777">
    <property type="term" value="P:Mo-molybdopterin cofactor biosynthetic process"/>
    <property type="evidence" value="ECO:0007669"/>
    <property type="project" value="UniProtKB-KW"/>
</dbReference>
<dbReference type="InterPro" id="IPR001453">
    <property type="entry name" value="MoaB/Mog_dom"/>
</dbReference>
<comment type="pathway">
    <text evidence="1">Cofactor biosynthesis; molybdopterin biosynthesis.</text>
</comment>
<gene>
    <name evidence="4" type="ORF">BHD05_06225</name>
</gene>
<dbReference type="AlphaFoldDB" id="A0A7L5AIT8"/>
<evidence type="ECO:0000313" key="4">
    <source>
        <dbReference type="EMBL" id="QHO69304.1"/>
    </source>
</evidence>
<keyword evidence="5" id="KW-1185">Reference proteome</keyword>
<dbReference type="EMBL" id="CP017146">
    <property type="protein sequence ID" value="QHO69304.1"/>
    <property type="molecule type" value="Genomic_DNA"/>
</dbReference>
<name>A0A7L5AIT8_9MICO</name>
<dbReference type="InterPro" id="IPR051920">
    <property type="entry name" value="MPT_Adenylyltrnsfr/MoaC-Rel"/>
</dbReference>
<protein>
    <submittedName>
        <fullName evidence="4">Molybdenum cofactor biosynthesis protein</fullName>
    </submittedName>
</protein>
<dbReference type="Proteomes" id="UP000464507">
    <property type="component" value="Chromosome"/>
</dbReference>
<evidence type="ECO:0000313" key="5">
    <source>
        <dbReference type="Proteomes" id="UP000464507"/>
    </source>
</evidence>
<evidence type="ECO:0000256" key="2">
    <source>
        <dbReference type="ARBA" id="ARBA00023150"/>
    </source>
</evidence>
<dbReference type="InterPro" id="IPR036425">
    <property type="entry name" value="MoaB/Mog-like_dom_sf"/>
</dbReference>
<dbReference type="PANTHER" id="PTHR43764:SF1">
    <property type="entry name" value="MOLYBDOPTERIN MOLYBDOTRANSFERASE"/>
    <property type="match status" value="1"/>
</dbReference>
<dbReference type="CDD" id="cd00886">
    <property type="entry name" value="MogA_MoaB"/>
    <property type="match status" value="1"/>
</dbReference>